<gene>
    <name evidence="5" type="ORF">SAMN02910291_01170</name>
</gene>
<dbReference type="GO" id="GO:1902201">
    <property type="term" value="P:negative regulation of bacterial-type flagellum-dependent cell motility"/>
    <property type="evidence" value="ECO:0007669"/>
    <property type="project" value="TreeGrafter"/>
</dbReference>
<dbReference type="CDD" id="cd00130">
    <property type="entry name" value="PAS"/>
    <property type="match status" value="1"/>
</dbReference>
<evidence type="ECO:0000259" key="4">
    <source>
        <dbReference type="PROSITE" id="PS50887"/>
    </source>
</evidence>
<sequence>MMGRVKTMSSLSLATLMTVLDTLPNAVFVKGADLRFTFINRAYEKMFGVSRKDVLGKTVLDLEYLPEEDRKMYQAEDREMVRRQEVNHHVHSYLFADGKEHTCLYWSGGFEDENGVRGLLGVIVDIAEQSHTIGALRSQLDSMITRVRQADESSLTDALTGLYTRKYLDMVLERYTRLEKKPFCCIMLDVDHFKQINDSFGHLVGDSVLKDVAQVIRRCVREMDTVCRYGGEEFVVLMPGSLLEQAEQAAERIRRAVSGMISGPDSRPVTVSLGCSEYEMDEDALQVLHRADKALYGAKRSGRNRVWVARRNPVAAVHAVPGCR</sequence>
<accession>A0AA94L1Y0</accession>
<dbReference type="InterPro" id="IPR035965">
    <property type="entry name" value="PAS-like_dom_sf"/>
</dbReference>
<evidence type="ECO:0000313" key="6">
    <source>
        <dbReference type="Proteomes" id="UP000182680"/>
    </source>
</evidence>
<organism evidence="5 6">
    <name type="scientific">Desulfovibrio desulfuricans</name>
    <dbReference type="NCBI Taxonomy" id="876"/>
    <lineage>
        <taxon>Bacteria</taxon>
        <taxon>Pseudomonadati</taxon>
        <taxon>Thermodesulfobacteriota</taxon>
        <taxon>Desulfovibrionia</taxon>
        <taxon>Desulfovibrionales</taxon>
        <taxon>Desulfovibrionaceae</taxon>
        <taxon>Desulfovibrio</taxon>
    </lineage>
</organism>
<dbReference type="Gene3D" id="3.30.450.20">
    <property type="entry name" value="PAS domain"/>
    <property type="match status" value="1"/>
</dbReference>
<evidence type="ECO:0000259" key="3">
    <source>
        <dbReference type="PROSITE" id="PS50112"/>
    </source>
</evidence>
<dbReference type="EC" id="2.7.7.65" evidence="1"/>
<dbReference type="GO" id="GO:0005886">
    <property type="term" value="C:plasma membrane"/>
    <property type="evidence" value="ECO:0007669"/>
    <property type="project" value="TreeGrafter"/>
</dbReference>
<dbReference type="PANTHER" id="PTHR45138:SF9">
    <property type="entry name" value="DIGUANYLATE CYCLASE DGCM-RELATED"/>
    <property type="match status" value="1"/>
</dbReference>
<evidence type="ECO:0000256" key="2">
    <source>
        <dbReference type="ARBA" id="ARBA00034247"/>
    </source>
</evidence>
<protein>
    <recommendedName>
        <fullName evidence="1">diguanylate cyclase</fullName>
        <ecNumber evidence="1">2.7.7.65</ecNumber>
    </recommendedName>
</protein>
<feature type="domain" description="PAS" evidence="3">
    <location>
        <begin position="12"/>
        <end position="84"/>
    </location>
</feature>
<feature type="domain" description="GGDEF" evidence="4">
    <location>
        <begin position="181"/>
        <end position="311"/>
    </location>
</feature>
<dbReference type="NCBIfam" id="TIGR00229">
    <property type="entry name" value="sensory_box"/>
    <property type="match status" value="1"/>
</dbReference>
<dbReference type="PROSITE" id="PS50112">
    <property type="entry name" value="PAS"/>
    <property type="match status" value="1"/>
</dbReference>
<dbReference type="InterPro" id="IPR050469">
    <property type="entry name" value="Diguanylate_Cyclase"/>
</dbReference>
<dbReference type="Pfam" id="PF08448">
    <property type="entry name" value="PAS_4"/>
    <property type="match status" value="1"/>
</dbReference>
<dbReference type="SUPFAM" id="SSF55785">
    <property type="entry name" value="PYP-like sensor domain (PAS domain)"/>
    <property type="match status" value="1"/>
</dbReference>
<dbReference type="InterPro" id="IPR043128">
    <property type="entry name" value="Rev_trsase/Diguanyl_cyclase"/>
</dbReference>
<name>A0AA94L1Y0_DESDE</name>
<dbReference type="GO" id="GO:0052621">
    <property type="term" value="F:diguanylate cyclase activity"/>
    <property type="evidence" value="ECO:0007669"/>
    <property type="project" value="UniProtKB-EC"/>
</dbReference>
<comment type="catalytic activity">
    <reaction evidence="2">
        <text>2 GTP = 3',3'-c-di-GMP + 2 diphosphate</text>
        <dbReference type="Rhea" id="RHEA:24898"/>
        <dbReference type="ChEBI" id="CHEBI:33019"/>
        <dbReference type="ChEBI" id="CHEBI:37565"/>
        <dbReference type="ChEBI" id="CHEBI:58805"/>
        <dbReference type="EC" id="2.7.7.65"/>
    </reaction>
</comment>
<dbReference type="SUPFAM" id="SSF55073">
    <property type="entry name" value="Nucleotide cyclase"/>
    <property type="match status" value="1"/>
</dbReference>
<dbReference type="GO" id="GO:0043709">
    <property type="term" value="P:cell adhesion involved in single-species biofilm formation"/>
    <property type="evidence" value="ECO:0007669"/>
    <property type="project" value="TreeGrafter"/>
</dbReference>
<comment type="caution">
    <text evidence="5">The sequence shown here is derived from an EMBL/GenBank/DDBJ whole genome shotgun (WGS) entry which is preliminary data.</text>
</comment>
<proteinExistence type="predicted"/>
<dbReference type="EMBL" id="FPIW01000015">
    <property type="protein sequence ID" value="SFW40435.1"/>
    <property type="molecule type" value="Genomic_DNA"/>
</dbReference>
<dbReference type="SMART" id="SM00091">
    <property type="entry name" value="PAS"/>
    <property type="match status" value="1"/>
</dbReference>
<evidence type="ECO:0000313" key="5">
    <source>
        <dbReference type="EMBL" id="SFW40435.1"/>
    </source>
</evidence>
<dbReference type="AlphaFoldDB" id="A0AA94L1Y0"/>
<dbReference type="PROSITE" id="PS50887">
    <property type="entry name" value="GGDEF"/>
    <property type="match status" value="1"/>
</dbReference>
<dbReference type="NCBIfam" id="TIGR00254">
    <property type="entry name" value="GGDEF"/>
    <property type="match status" value="1"/>
</dbReference>
<dbReference type="InterPro" id="IPR000014">
    <property type="entry name" value="PAS"/>
</dbReference>
<dbReference type="CDD" id="cd01949">
    <property type="entry name" value="GGDEF"/>
    <property type="match status" value="1"/>
</dbReference>
<dbReference type="SMART" id="SM00267">
    <property type="entry name" value="GGDEF"/>
    <property type="match status" value="1"/>
</dbReference>
<dbReference type="Proteomes" id="UP000182680">
    <property type="component" value="Unassembled WGS sequence"/>
</dbReference>
<dbReference type="Gene3D" id="3.30.70.270">
    <property type="match status" value="1"/>
</dbReference>
<dbReference type="InterPro" id="IPR029787">
    <property type="entry name" value="Nucleotide_cyclase"/>
</dbReference>
<dbReference type="Pfam" id="PF00990">
    <property type="entry name" value="GGDEF"/>
    <property type="match status" value="1"/>
</dbReference>
<reference evidence="6" key="1">
    <citation type="submission" date="2016-11" db="EMBL/GenBank/DDBJ databases">
        <authorList>
            <person name="Jaros S."/>
            <person name="Januszkiewicz K."/>
            <person name="Wedrychowicz H."/>
        </authorList>
    </citation>
    <scope>NUCLEOTIDE SEQUENCE [LARGE SCALE GENOMIC DNA]</scope>
    <source>
        <strain evidence="6">DSM 7057</strain>
    </source>
</reference>
<dbReference type="InterPro" id="IPR000160">
    <property type="entry name" value="GGDEF_dom"/>
</dbReference>
<dbReference type="PANTHER" id="PTHR45138">
    <property type="entry name" value="REGULATORY COMPONENTS OF SENSORY TRANSDUCTION SYSTEM"/>
    <property type="match status" value="1"/>
</dbReference>
<dbReference type="FunFam" id="3.30.70.270:FF:000001">
    <property type="entry name" value="Diguanylate cyclase domain protein"/>
    <property type="match status" value="1"/>
</dbReference>
<evidence type="ECO:0000256" key="1">
    <source>
        <dbReference type="ARBA" id="ARBA00012528"/>
    </source>
</evidence>
<dbReference type="InterPro" id="IPR013656">
    <property type="entry name" value="PAS_4"/>
</dbReference>